<sequence>MNKQEIEKSLKRYLKKRISYTFSLLIAFLITGGFATASELNQEVLLSRIKEDREKLEKMLQENYKKEAALQKENLDILKEADFYVKPLNGTLFSMPYFAKKSKNVEKEWQGTVRTPTEHDGMREKFNSLQKGENDLSESGKYTSNYDNRSSGWINKNTNYGKTANSYDVEAKLFILPVVKAPVVKSPTAPAVSFTTPVAPTELKVDAPTAINISMGAISINAPTITAPTVSVPATVAAPTVATVTVNEPNVAINIGSINVTGPAGLTLPSLTTPTVNVTTKAEAPEPIKPPELSVTPPDSPEAPNFEAFSRPRGSRWLGGSWGSSSNKTYSGYSEGFNNFDPLVTMDSGIQGQLKDFINEAPMFSLPGIIYGKGKGTSEIVATSTETTVDNHYTEIASTTTTQNLWGCDKYTLRNTPSATITYSPHYFPGVSAGDYVSNKDKRPNRYQHTWIFQGSPSLVKDMTITIGGKRTEGTTIFAQTPTAKLENVDINLKGYAQIANLESETDHSLTLSGNVKINMENKKNTIVSISSVTINAHGYDKDDHRNTTSGWGAYQGDRGTGASIGINLGTTDFKIKSQESALYYIRNTDTHRWWGVSSLYSTNASSSATKYEINPGKYKTYYPAPGNTTFKNEGVIEFIGDGNVGAWVANYAPNRKQIKQYNGSTLQNISGAVKPSLKLGSLVKMQGDNNTAYYFADSIDMPNRNGVFEGNVNVNVEIGTSLGTGGNIQDIGDSTGDKGKSEKNVAVFVASGQRSEMTSKVLNGFNQYYPATLSSKITNLDLYNGYVGDTNGDGTINENDYKIWGLNVSSPNPRLNNIGAYQLGENGNVYATIDDFDLSDFKIKFGKYSKKSIGVVAKNGTVINLGKNSTISDNADTGAEENIMVYAEGIWFNPRLKWTNQPIDSGSYGTEAYRRGESVTGKKYISDFNTTVNVKQDVTMGSIKSTALFAKDGAIINAKDVTMNGYGSKAVLAYGVKNYTDIVDSNNTNPNKQPNTIINVANITAIDNGTDPNSNIAAIAISQDGSQKGTGNVSVNVSGKVDVHGVGAFARGDKATVTISGTGSSIVSGSNSGLVATDGGTVNFGGGTIEHKIDKQVPFYSANGAKLNFNGNTTVDMYKGVVFYGNASDFSATTGAGKLYNGMNKVTVNLKDHEVNLGVFKEANLTWKGNTDNTYTDGIAAIPHVAALNTNGKWYSSSLENGTLTVEADVNRDNKSFGSNRGDGFNDIQMERERVILQGGKTISSTTGKGLILASNKDANSNSESGYTLKKGTFNISNGTNTATAAYVNFGHIITEKNGSDEGVIKVSKGVAAYGVNGSKIINKGTIEVTNSDSTNPGIAIMALTKTEGKTETYGIAANKAAAGSKWIEIENKGTIKIGNGITAENAIGIYAKNNHSNAATRNLSTIHNEASISLGDNSKAIVIQTTNTEGATLTLKDSGTNQDIKVGKKGIGVYAEYSDIKLASDYGIAIKDDGVAIQTKGTSNVDGAGKTLNVEYTGAKDKTAMAMGFTGTAASHIFTNNINIRIKNTGNAKTLVGLYASGQGSLTNSGIITAENDGTYGILSDGVDVENTGTITVGDKASTASDAVGIYAKNANITTDGYKIVVQGNGNGSKEPIGIYAVSDNTLSTLKKITISQGAGTGMSVKGKQAIGVYVEDNSTDNKKLELINNSDITLTDSVTQADKRIGIVLKKVKNGDNVTDGKITVGKNNIGIYNEDSILTHRGTLDVKYSEDNTQNIGIHNTGKFEFNVVKDSSNPGLIDVEGHAGTVGISAETKNATDSGKILLGSAKINVKATDMGDGKIPLGIYAKGNNLTISSKEVTSGVKPEFTVSPNAVGVYMNGNGTSKMEGINSDYKFNLSSENTKDRIGIGAYLTGGAYATTAATKKVEVTSSQTKTNSDGAIRPIGLFYGANSTKNEANINITGNNEVIGMYGKDLSAFTNSGQIDIGTKAIGAYFANSNVTNKGKVNVNANNAYGLYLKGGNSTTEADIAASGKNSVGALVTGSSAKFENIGGNIIASKAENSIGVYAKDGAEFKNSGELKSEHVNSIGAYADGAKLVNAASGLIESKNVALYAKTSSTVTNSGTIDIKSGNGVVATDKTNVNLLAGEIKSTDIKANGVIATNKTNVNLSGTNIKLTGDKSNAIYSDNNSIVNLTSGNVEVGKEGLGVYTNKGSVNLTSYTGTFTLGEKSVGIYSKASTINGGTLKIAYNHNTTGVGIYYDGGTVTNNTVIQHTGKNLVNILSKGANLTNTANQTVQEDSLGIYADGGQVTNSGTVTLNGEKSVGIYLDNGAKLNAIGTITGSAAINYKVGIYAKNGSIEGKGTYNFAIDNGVAMYLDNNAVNNFTGTLNMAGNSVSGKRAVGIYTTASSTARTVNTNINVSGKNAIGMFLSGGSTGSTVNYGGTLNLSATSTTDYGIGAMVQNNSTFNLTSTGKVKIGGVNNIGFYVESGGTLQVSGGTVKNTKEGIFAYLQDGKLDFKAGTVPNINFLNVFVSGNKGSIQNATAITVGTKGLQANSGAKITNTSTGTIKGTVDEAKALVGTGINTKIDNQGTIKLDGEKSVAIYTNDNATATSSGTVEVGKKSVAYYAKDKGAINVSGNTKIGEDSTIFYVDKGRVNYTGNNIVLSKKSTGLTLAGTDSSTLANFNGKTITTGESGTGIYITKDGELNTAVNSVQNLAKINVGKSGIGIYINNDKNFQSNIAMSLIGEESIGILSAKNGDVNYSGKIDSNSEKVKGIVHTGLGNTINSGDIKLTGNSNIGVYAAGGNLLENVNKIEVAKGTSTATAVGLYGKNQATVKNSGSIKMLESAIGIYGENSSIINAGSISNSGKNNNGIYAKDSNVTNSGFINLGDSSNGIYAISSSLKTITNSGNITVGNKESSGIFGAGKTGINNLGGTIKTGSESVGLATKEGKIDVSSTTKFDIGKSSTYIYTEKGTAINNANLTLSDYSIGMYTKEGTIKNKANVTVGKSLVQSGKDPMVSVGMAVEKGTIENYGIIDVPNKHGVGMVANKGGIAINKSGATINANGELSYGMQATESSTLINEGTINVGGKDARGMAATNNSKIINRGMVNITGEKAQGVFVDFGSEVDNQGGTINVNNSQGVGILTGTGGVIRNSGTINIGAAGAKTTEDGGTSNLVAGDIRIEGPKAYIDDVEIQNSGTININGPLDLGTIKLGSAAGHIGTINAESFNKGKFMVLPNATLGSNKDMYTIQYLGGIQNVPNNGSITAISYSATFVADIQKDAVHHNITRIVLVRIPYTKLLAGTDAAEFGKGLDDLYKGLSDKGPNSPEQKIFDALKMISNKDQLGATFDRELRGNTYANVQRRILDINENFSNSYENLKNSNLYARGRFKTGAIITSGDAKDKNPAVENYKSKTTGLIVMKEKDFNTYGRSADVSLAFTETRFKFDYGSKEKVHSLQLGVGFENFISDKNWKYSTRGEFTVNRHNMKRKIHLSNGIYENKGKYWSETVEWKNKLRYEFGTSGGLVTAGAFGTFSLGYGKFNNIKENGDGAELEIKSNNMYMVRPGVGVDLALNHYTKGGKVSLVGTATAEYEAGKVYDGVNQARIKKSKAGYYDLEKPKKIKDIYKVGAQIQYETNAGHKIGIGVTREAGSVNATRYGVNAVYKF</sequence>
<feature type="coiled-coil region" evidence="1">
    <location>
        <begin position="42"/>
        <end position="81"/>
    </location>
</feature>
<dbReference type="InterPro" id="IPR018247">
    <property type="entry name" value="EF_Hand_1_Ca_BS"/>
</dbReference>
<evidence type="ECO:0000313" key="4">
    <source>
        <dbReference type="Proteomes" id="UP000004565"/>
    </source>
</evidence>
<feature type="region of interest" description="Disordered" evidence="2">
    <location>
        <begin position="282"/>
        <end position="302"/>
    </location>
</feature>
<reference evidence="3 4" key="1">
    <citation type="submission" date="2011-12" db="EMBL/GenBank/DDBJ databases">
        <title>The Genome Sequence of Fusobacterium nucleatum subsp. animalis OT 420.</title>
        <authorList>
            <consortium name="The Broad Institute Genome Sequencing Platform"/>
            <person name="Earl A."/>
            <person name="Ward D."/>
            <person name="Feldgarden M."/>
            <person name="Gevers D."/>
            <person name="Izard J."/>
            <person name="Blanton J.M."/>
            <person name="Mathney J."/>
            <person name="Tanner A.C."/>
            <person name="Dewhirst F.E."/>
            <person name="Young S.K."/>
            <person name="Zeng Q."/>
            <person name="Gargeya S."/>
            <person name="Fitzgerald M."/>
            <person name="Haas B."/>
            <person name="Abouelleil A."/>
            <person name="Alvarado L."/>
            <person name="Arachchi H.M."/>
            <person name="Berlin A."/>
            <person name="Chapman S.B."/>
            <person name="Gearin G."/>
            <person name="Goldberg J."/>
            <person name="Griggs A."/>
            <person name="Gujja S."/>
            <person name="Hansen M."/>
            <person name="Heiman D."/>
            <person name="Howarth C."/>
            <person name="Larimer J."/>
            <person name="Lui A."/>
            <person name="MacDonald P.J.P."/>
            <person name="McCowen C."/>
            <person name="Montmayeur A."/>
            <person name="Murphy C."/>
            <person name="Neiman D."/>
            <person name="Pearson M."/>
            <person name="Priest M."/>
            <person name="Roberts A."/>
            <person name="Saif S."/>
            <person name="Shea T."/>
            <person name="Sisk P."/>
            <person name="Stolte C."/>
            <person name="Sykes S."/>
            <person name="Wortman J."/>
            <person name="Nusbaum C."/>
            <person name="Birren B."/>
        </authorList>
    </citation>
    <scope>NUCLEOTIDE SEQUENCE [LARGE SCALE GENOMIC DNA]</scope>
    <source>
        <strain evidence="4">F0419</strain>
    </source>
</reference>
<evidence type="ECO:0000256" key="2">
    <source>
        <dbReference type="SAM" id="MobiDB-lite"/>
    </source>
</evidence>
<evidence type="ECO:0000256" key="1">
    <source>
        <dbReference type="SAM" id="Coils"/>
    </source>
</evidence>
<comment type="caution">
    <text evidence="3">The sequence shown here is derived from an EMBL/GenBank/DDBJ whole genome shotgun (WGS) entry which is preliminary data.</text>
</comment>
<dbReference type="InterPro" id="IPR053787">
    <property type="entry name" value="Autotransptr-assoc_N"/>
</dbReference>
<proteinExistence type="predicted"/>
<evidence type="ECO:0000313" key="3">
    <source>
        <dbReference type="EMBL" id="EHO76176.1"/>
    </source>
</evidence>
<dbReference type="HOGENOM" id="CLU_225114_0_0_0"/>
<dbReference type="Gene3D" id="2.160.20.20">
    <property type="match status" value="1"/>
</dbReference>
<dbReference type="EMBL" id="AGEH01000026">
    <property type="protein sequence ID" value="EHO76176.1"/>
    <property type="molecule type" value="Genomic_DNA"/>
</dbReference>
<dbReference type="SUPFAM" id="SSF103515">
    <property type="entry name" value="Autotransporter"/>
    <property type="match status" value="1"/>
</dbReference>
<protein>
    <recommendedName>
        <fullName evidence="5">Autotransporter domain-containing protein</fullName>
    </recommendedName>
</protein>
<dbReference type="PROSITE" id="PS00018">
    <property type="entry name" value="EF_HAND_1"/>
    <property type="match status" value="1"/>
</dbReference>
<dbReference type="InterPro" id="IPR012332">
    <property type="entry name" value="Autotransporter_pectin_lyase_C"/>
</dbReference>
<dbReference type="InterPro" id="IPR036709">
    <property type="entry name" value="Autotransporte_beta_dom_sf"/>
</dbReference>
<organism evidence="3 4">
    <name type="scientific">Fusobacterium animalis F0419</name>
    <dbReference type="NCBI Taxonomy" id="999414"/>
    <lineage>
        <taxon>Bacteria</taxon>
        <taxon>Fusobacteriati</taxon>
        <taxon>Fusobacteriota</taxon>
        <taxon>Fusobacteriia</taxon>
        <taxon>Fusobacteriales</taxon>
        <taxon>Fusobacteriaceae</taxon>
        <taxon>Fusobacterium</taxon>
    </lineage>
</organism>
<evidence type="ECO:0008006" key="5">
    <source>
        <dbReference type="Google" id="ProtNLM"/>
    </source>
</evidence>
<name>H1HHK8_9FUSO</name>
<dbReference type="SMART" id="SM00710">
    <property type="entry name" value="PbH1"/>
    <property type="match status" value="14"/>
</dbReference>
<dbReference type="RefSeq" id="WP_005910748.1">
    <property type="nucleotide sequence ID" value="NZ_AKCE01000001.1"/>
</dbReference>
<dbReference type="PATRIC" id="fig|999414.3.peg.1954"/>
<accession>H1HHK8</accession>
<keyword evidence="1" id="KW-0175">Coiled coil</keyword>
<dbReference type="InterPro" id="IPR006626">
    <property type="entry name" value="PbH1"/>
</dbReference>
<dbReference type="Proteomes" id="UP000004565">
    <property type="component" value="Unassembled WGS sequence"/>
</dbReference>
<dbReference type="NCBIfam" id="NF033175">
    <property type="entry name" value="fuso_auto_Nterm"/>
    <property type="match status" value="1"/>
</dbReference>
<gene>
    <name evidence="3" type="ORF">HMPREF9942_01959</name>
</gene>